<dbReference type="EMBL" id="LR590484">
    <property type="protein sequence ID" value="VTR28916.1"/>
    <property type="molecule type" value="Genomic_DNA"/>
</dbReference>
<organism evidence="2 3">
    <name type="scientific">Sphingobacterium thalpophilum</name>
    <dbReference type="NCBI Taxonomy" id="259"/>
    <lineage>
        <taxon>Bacteria</taxon>
        <taxon>Pseudomonadati</taxon>
        <taxon>Bacteroidota</taxon>
        <taxon>Sphingobacteriia</taxon>
        <taxon>Sphingobacteriales</taxon>
        <taxon>Sphingobacteriaceae</taxon>
        <taxon>Sphingobacterium</taxon>
    </lineage>
</organism>
<accession>A0A4U9U7L2</accession>
<dbReference type="AlphaFoldDB" id="A0A4U9U7L2"/>
<dbReference type="Gene3D" id="2.60.120.10">
    <property type="entry name" value="Jelly Rolls"/>
    <property type="match status" value="1"/>
</dbReference>
<feature type="domain" description="Cyclic nucleotide-binding" evidence="1">
    <location>
        <begin position="41"/>
        <end position="147"/>
    </location>
</feature>
<dbReference type="PANTHER" id="PTHR24567">
    <property type="entry name" value="CRP FAMILY TRANSCRIPTIONAL REGULATORY PROTEIN"/>
    <property type="match status" value="1"/>
</dbReference>
<dbReference type="Pfam" id="PF00027">
    <property type="entry name" value="cNMP_binding"/>
    <property type="match status" value="1"/>
</dbReference>
<dbReference type="InterPro" id="IPR018490">
    <property type="entry name" value="cNMP-bd_dom_sf"/>
</dbReference>
<dbReference type="InterPro" id="IPR000595">
    <property type="entry name" value="cNMP-bd_dom"/>
</dbReference>
<dbReference type="GO" id="GO:0005829">
    <property type="term" value="C:cytosol"/>
    <property type="evidence" value="ECO:0007669"/>
    <property type="project" value="TreeGrafter"/>
</dbReference>
<dbReference type="CDD" id="cd00038">
    <property type="entry name" value="CAP_ED"/>
    <property type="match status" value="1"/>
</dbReference>
<evidence type="ECO:0000313" key="2">
    <source>
        <dbReference type="EMBL" id="VTR28916.1"/>
    </source>
</evidence>
<name>A0A4U9U7L2_9SPHI</name>
<protein>
    <submittedName>
        <fullName evidence="2">Regulatory protein YeiL</fullName>
    </submittedName>
</protein>
<evidence type="ECO:0000313" key="3">
    <source>
        <dbReference type="Proteomes" id="UP000308196"/>
    </source>
</evidence>
<dbReference type="STRING" id="1123265.GCA_000686625_03300"/>
<dbReference type="SUPFAM" id="SSF51206">
    <property type="entry name" value="cAMP-binding domain-like"/>
    <property type="match status" value="1"/>
</dbReference>
<reference evidence="2 3" key="1">
    <citation type="submission" date="2019-05" db="EMBL/GenBank/DDBJ databases">
        <authorList>
            <consortium name="Pathogen Informatics"/>
        </authorList>
    </citation>
    <scope>NUCLEOTIDE SEQUENCE [LARGE SCALE GENOMIC DNA]</scope>
    <source>
        <strain evidence="2 3">NCTC11429</strain>
    </source>
</reference>
<evidence type="ECO:0000259" key="1">
    <source>
        <dbReference type="PROSITE" id="PS50042"/>
    </source>
</evidence>
<dbReference type="PANTHER" id="PTHR24567:SF26">
    <property type="entry name" value="REGULATORY PROTEIN YEIL"/>
    <property type="match status" value="1"/>
</dbReference>
<dbReference type="PROSITE" id="PS50042">
    <property type="entry name" value="CNMP_BINDING_3"/>
    <property type="match status" value="1"/>
</dbReference>
<dbReference type="KEGG" id="stha:NCTC11429_00308"/>
<dbReference type="InterPro" id="IPR050397">
    <property type="entry name" value="Env_Response_Regulators"/>
</dbReference>
<gene>
    <name evidence="2" type="primary">yeiL</name>
    <name evidence="2" type="ORF">NCTC11429_00308</name>
</gene>
<sequence length="205" mass="23758">MRISEKEVRGKRTFVPRAMLRTNQSFLDRAKQLYDQQERKDVIVVRHYRKGQHLFHQDEPSTKVMVISRGIAKCYFTEANDKAYIVEFLSTGEIVGEIECIRNISCLCSVQAMTEVTVYAFSLPYFRSLLNQDIVLSNKLLEVMAQRIVQTSSRASYQQLYTLAHSLSRLLQMQSQLRITISKEDMAAYLGISVRSLNRELNKVH</sequence>
<dbReference type="SMART" id="SM00100">
    <property type="entry name" value="cNMP"/>
    <property type="match status" value="1"/>
</dbReference>
<dbReference type="InterPro" id="IPR014710">
    <property type="entry name" value="RmlC-like_jellyroll"/>
</dbReference>
<dbReference type="GO" id="GO:0003700">
    <property type="term" value="F:DNA-binding transcription factor activity"/>
    <property type="evidence" value="ECO:0007669"/>
    <property type="project" value="TreeGrafter"/>
</dbReference>
<proteinExistence type="predicted"/>
<dbReference type="Proteomes" id="UP000308196">
    <property type="component" value="Chromosome"/>
</dbReference>